<dbReference type="Proteomes" id="UP001159405">
    <property type="component" value="Unassembled WGS sequence"/>
</dbReference>
<evidence type="ECO:0000313" key="2">
    <source>
        <dbReference type="Proteomes" id="UP001159405"/>
    </source>
</evidence>
<reference evidence="1 2" key="1">
    <citation type="submission" date="2022-05" db="EMBL/GenBank/DDBJ databases">
        <authorList>
            <consortium name="Genoscope - CEA"/>
            <person name="William W."/>
        </authorList>
    </citation>
    <scope>NUCLEOTIDE SEQUENCE [LARGE SCALE GENOMIC DNA]</scope>
</reference>
<name>A0ABN8SJL9_9CNID</name>
<dbReference type="EMBL" id="CALNXK010000895">
    <property type="protein sequence ID" value="CAH3190633.1"/>
    <property type="molecule type" value="Genomic_DNA"/>
</dbReference>
<comment type="caution">
    <text evidence="1">The sequence shown here is derived from an EMBL/GenBank/DDBJ whole genome shotgun (WGS) entry which is preliminary data.</text>
</comment>
<dbReference type="Gene3D" id="2.60.40.2080">
    <property type="match status" value="1"/>
</dbReference>
<gene>
    <name evidence="1" type="ORF">PLOB_00047769</name>
</gene>
<dbReference type="InterPro" id="IPR037221">
    <property type="entry name" value="H-type_lectin_dom_sf"/>
</dbReference>
<accession>A0ABN8SJL9</accession>
<evidence type="ECO:0000313" key="1">
    <source>
        <dbReference type="EMBL" id="CAH3190633.1"/>
    </source>
</evidence>
<sequence>MQHNKDESSQSNFTFNLVSVERSILPAFAAGSLIKGIRKCIICIVYLSPGVNITQRFLTPPIVLATPSHQFPGRPQDAMAVWVEDLTKDSFKVCLREVKIFDGLHKGIKINWMAYTNLTVENFTLSDSLEFTEKKLPSQQDDNSFCQVQ</sequence>
<organism evidence="1 2">
    <name type="scientific">Porites lobata</name>
    <dbReference type="NCBI Taxonomy" id="104759"/>
    <lineage>
        <taxon>Eukaryota</taxon>
        <taxon>Metazoa</taxon>
        <taxon>Cnidaria</taxon>
        <taxon>Anthozoa</taxon>
        <taxon>Hexacorallia</taxon>
        <taxon>Scleractinia</taxon>
        <taxon>Fungiina</taxon>
        <taxon>Poritidae</taxon>
        <taxon>Porites</taxon>
    </lineage>
</organism>
<proteinExistence type="predicted"/>
<protein>
    <submittedName>
        <fullName evidence="1">Uncharacterized protein</fullName>
    </submittedName>
</protein>
<keyword evidence="2" id="KW-1185">Reference proteome</keyword>